<evidence type="ECO:0000256" key="9">
    <source>
        <dbReference type="ARBA" id="ARBA00022989"/>
    </source>
</evidence>
<comment type="similarity">
    <text evidence="12">Belongs to the cytochrome b561 family.</text>
</comment>
<evidence type="ECO:0000256" key="8">
    <source>
        <dbReference type="ARBA" id="ARBA00022982"/>
    </source>
</evidence>
<keyword evidence="4" id="KW-1003">Cell membrane</keyword>
<dbReference type="SUPFAM" id="SSF81342">
    <property type="entry name" value="Transmembrane di-heme cytochromes"/>
    <property type="match status" value="1"/>
</dbReference>
<keyword evidence="7" id="KW-0479">Metal-binding</keyword>
<evidence type="ECO:0000256" key="10">
    <source>
        <dbReference type="ARBA" id="ARBA00023004"/>
    </source>
</evidence>
<evidence type="ECO:0000256" key="11">
    <source>
        <dbReference type="ARBA" id="ARBA00023136"/>
    </source>
</evidence>
<evidence type="ECO:0000256" key="1">
    <source>
        <dbReference type="ARBA" id="ARBA00001970"/>
    </source>
</evidence>
<keyword evidence="8" id="KW-0249">Electron transport</keyword>
<evidence type="ECO:0000256" key="4">
    <source>
        <dbReference type="ARBA" id="ARBA00022475"/>
    </source>
</evidence>
<evidence type="ECO:0000313" key="15">
    <source>
        <dbReference type="EMBL" id="MFC2925254.1"/>
    </source>
</evidence>
<feature type="transmembrane region" description="Helical" evidence="13">
    <location>
        <begin position="12"/>
        <end position="33"/>
    </location>
</feature>
<dbReference type="InterPro" id="IPR016174">
    <property type="entry name" value="Di-haem_cyt_TM"/>
</dbReference>
<evidence type="ECO:0000256" key="2">
    <source>
        <dbReference type="ARBA" id="ARBA00004651"/>
    </source>
</evidence>
<sequence>MTETKRYTSVAIALHWIIAIMMVMLVFIGWRMGDMAEALRGGSSEFTLDDVRFVFDMHKTFGIMVLVLSLIRLAWRFMNPVPSMPETMKGWEKFAARFTHIGFYVLMIGMPILGWLTASSGQAPSFFFNNPAWPIPDIAPNDRTLHEVTEFLHGRGGWVIIVLLVLHAGAALKHHIIDKDDVLARMIPFLRRKDQ</sequence>
<keyword evidence="3" id="KW-0813">Transport</keyword>
<comment type="subcellular location">
    <subcellularLocation>
        <location evidence="2">Cell membrane</location>
        <topology evidence="2">Multi-pass membrane protein</topology>
    </subcellularLocation>
</comment>
<evidence type="ECO:0000256" key="12">
    <source>
        <dbReference type="ARBA" id="ARBA00037975"/>
    </source>
</evidence>
<dbReference type="RefSeq" id="WP_343164131.1">
    <property type="nucleotide sequence ID" value="NZ_JBHRSV010000001.1"/>
</dbReference>
<dbReference type="InterPro" id="IPR052168">
    <property type="entry name" value="Cytochrome_b561_oxidase"/>
</dbReference>
<organism evidence="15 16">
    <name type="scientific">Hyphobacterium vulgare</name>
    <dbReference type="NCBI Taxonomy" id="1736751"/>
    <lineage>
        <taxon>Bacteria</taxon>
        <taxon>Pseudomonadati</taxon>
        <taxon>Pseudomonadota</taxon>
        <taxon>Alphaproteobacteria</taxon>
        <taxon>Maricaulales</taxon>
        <taxon>Maricaulaceae</taxon>
        <taxon>Hyphobacterium</taxon>
    </lineage>
</organism>
<feature type="transmembrane region" description="Helical" evidence="13">
    <location>
        <begin position="95"/>
        <end position="118"/>
    </location>
</feature>
<evidence type="ECO:0000259" key="14">
    <source>
        <dbReference type="Pfam" id="PF01292"/>
    </source>
</evidence>
<name>A0ABV6ZV58_9PROT</name>
<dbReference type="EMBL" id="JBHRSV010000001">
    <property type="protein sequence ID" value="MFC2925254.1"/>
    <property type="molecule type" value="Genomic_DNA"/>
</dbReference>
<feature type="transmembrane region" description="Helical" evidence="13">
    <location>
        <begin position="156"/>
        <end position="176"/>
    </location>
</feature>
<keyword evidence="11 13" id="KW-0472">Membrane</keyword>
<dbReference type="InterPro" id="IPR011577">
    <property type="entry name" value="Cyt_b561_bac/Ni-Hgenase"/>
</dbReference>
<evidence type="ECO:0000313" key="16">
    <source>
        <dbReference type="Proteomes" id="UP001595379"/>
    </source>
</evidence>
<feature type="transmembrane region" description="Helical" evidence="13">
    <location>
        <begin position="53"/>
        <end position="75"/>
    </location>
</feature>
<evidence type="ECO:0000256" key="7">
    <source>
        <dbReference type="ARBA" id="ARBA00022723"/>
    </source>
</evidence>
<dbReference type="PANTHER" id="PTHR30529">
    <property type="entry name" value="CYTOCHROME B561"/>
    <property type="match status" value="1"/>
</dbReference>
<keyword evidence="10" id="KW-0408">Iron</keyword>
<accession>A0ABV6ZV58</accession>
<keyword evidence="9 13" id="KW-1133">Transmembrane helix</keyword>
<feature type="domain" description="Cytochrome b561 bacterial/Ni-hydrogenase" evidence="14">
    <location>
        <begin position="6"/>
        <end position="188"/>
    </location>
</feature>
<proteinExistence type="inferred from homology"/>
<dbReference type="Gene3D" id="1.20.950.20">
    <property type="entry name" value="Transmembrane di-heme cytochromes, Chain C"/>
    <property type="match status" value="1"/>
</dbReference>
<evidence type="ECO:0000256" key="5">
    <source>
        <dbReference type="ARBA" id="ARBA00022617"/>
    </source>
</evidence>
<dbReference type="Proteomes" id="UP001595379">
    <property type="component" value="Unassembled WGS sequence"/>
</dbReference>
<dbReference type="Pfam" id="PF01292">
    <property type="entry name" value="Ni_hydr_CYTB"/>
    <property type="match status" value="1"/>
</dbReference>
<protein>
    <submittedName>
        <fullName evidence="15">Cytochrome b</fullName>
    </submittedName>
</protein>
<gene>
    <name evidence="15" type="ORF">ACFOOR_03960</name>
</gene>
<evidence type="ECO:0000256" key="6">
    <source>
        <dbReference type="ARBA" id="ARBA00022692"/>
    </source>
</evidence>
<reference evidence="16" key="1">
    <citation type="journal article" date="2019" name="Int. J. Syst. Evol. Microbiol.">
        <title>The Global Catalogue of Microorganisms (GCM) 10K type strain sequencing project: providing services to taxonomists for standard genome sequencing and annotation.</title>
        <authorList>
            <consortium name="The Broad Institute Genomics Platform"/>
            <consortium name="The Broad Institute Genome Sequencing Center for Infectious Disease"/>
            <person name="Wu L."/>
            <person name="Ma J."/>
        </authorList>
    </citation>
    <scope>NUCLEOTIDE SEQUENCE [LARGE SCALE GENOMIC DNA]</scope>
    <source>
        <strain evidence="16">KCTC 52487</strain>
    </source>
</reference>
<keyword evidence="5" id="KW-0349">Heme</keyword>
<keyword evidence="6 13" id="KW-0812">Transmembrane</keyword>
<dbReference type="PANTHER" id="PTHR30529:SF1">
    <property type="entry name" value="CYTOCHROME B561 HOMOLOG 2"/>
    <property type="match status" value="1"/>
</dbReference>
<evidence type="ECO:0000256" key="3">
    <source>
        <dbReference type="ARBA" id="ARBA00022448"/>
    </source>
</evidence>
<comment type="cofactor">
    <cofactor evidence="1">
        <name>heme b</name>
        <dbReference type="ChEBI" id="CHEBI:60344"/>
    </cofactor>
</comment>
<evidence type="ECO:0000256" key="13">
    <source>
        <dbReference type="SAM" id="Phobius"/>
    </source>
</evidence>
<comment type="caution">
    <text evidence="15">The sequence shown here is derived from an EMBL/GenBank/DDBJ whole genome shotgun (WGS) entry which is preliminary data.</text>
</comment>
<keyword evidence="16" id="KW-1185">Reference proteome</keyword>